<name>A0ABR6GL43_9BURK</name>
<dbReference type="Proteomes" id="UP000574369">
    <property type="component" value="Unassembled WGS sequence"/>
</dbReference>
<reference evidence="1 2" key="1">
    <citation type="submission" date="2020-08" db="EMBL/GenBank/DDBJ databases">
        <title>Genomic Encyclopedia of Type Strains, Phase III (KMG-III): the genomes of soil and plant-associated and newly described type strains.</title>
        <authorList>
            <person name="Whitman W."/>
        </authorList>
    </citation>
    <scope>NUCLEOTIDE SEQUENCE [LARGE SCALE GENOMIC DNA]</scope>
    <source>
        <strain evidence="1 2">CECT 7247</strain>
    </source>
</reference>
<evidence type="ECO:0000313" key="2">
    <source>
        <dbReference type="Proteomes" id="UP000574369"/>
    </source>
</evidence>
<dbReference type="RefSeq" id="WP_184293953.1">
    <property type="nucleotide sequence ID" value="NZ_JACHXO010000001.1"/>
</dbReference>
<dbReference type="EMBL" id="JACHXO010000001">
    <property type="protein sequence ID" value="MBB3192821.1"/>
    <property type="molecule type" value="Genomic_DNA"/>
</dbReference>
<gene>
    <name evidence="1" type="ORF">FHS28_000186</name>
</gene>
<comment type="caution">
    <text evidence="1">The sequence shown here is derived from an EMBL/GenBank/DDBJ whole genome shotgun (WGS) entry which is preliminary data.</text>
</comment>
<protein>
    <submittedName>
        <fullName evidence="1">Uncharacterized protein</fullName>
    </submittedName>
</protein>
<evidence type="ECO:0000313" key="1">
    <source>
        <dbReference type="EMBL" id="MBB3192821.1"/>
    </source>
</evidence>
<organism evidence="1 2">
    <name type="scientific">Roseateles terrae</name>
    <dbReference type="NCBI Taxonomy" id="431060"/>
    <lineage>
        <taxon>Bacteria</taxon>
        <taxon>Pseudomonadati</taxon>
        <taxon>Pseudomonadota</taxon>
        <taxon>Betaproteobacteria</taxon>
        <taxon>Burkholderiales</taxon>
        <taxon>Sphaerotilaceae</taxon>
        <taxon>Roseateles</taxon>
    </lineage>
</organism>
<keyword evidence="2" id="KW-1185">Reference proteome</keyword>
<accession>A0ABR6GL43</accession>
<proteinExistence type="predicted"/>
<sequence length="100" mass="11444">MQTKQRFALDQTVILRRFNGEVSAPEGTAPDHDYWRLIGQIGQVRDLDDSRLGLSAQQPRRMLVQFQVDPNSLGLHCHNRLARALWVQVEDAEPLPTWAP</sequence>